<evidence type="ECO:0000313" key="3">
    <source>
        <dbReference type="Proteomes" id="UP001605036"/>
    </source>
</evidence>
<reference evidence="2 3" key="1">
    <citation type="submission" date="2024-09" db="EMBL/GenBank/DDBJ databases">
        <title>Chromosome-scale assembly of Riccia fluitans.</title>
        <authorList>
            <person name="Paukszto L."/>
            <person name="Sawicki J."/>
            <person name="Karawczyk K."/>
            <person name="Piernik-Szablinska J."/>
            <person name="Szczecinska M."/>
            <person name="Mazdziarz M."/>
        </authorList>
    </citation>
    <scope>NUCLEOTIDE SEQUENCE [LARGE SCALE GENOMIC DNA]</scope>
    <source>
        <strain evidence="2">Rf_01</strain>
        <tissue evidence="2">Aerial parts of the thallus</tissue>
    </source>
</reference>
<feature type="region of interest" description="Disordered" evidence="1">
    <location>
        <begin position="1"/>
        <end position="117"/>
    </location>
</feature>
<dbReference type="AlphaFoldDB" id="A0ABD1ZNQ0"/>
<feature type="compositionally biased region" description="Basic and acidic residues" evidence="1">
    <location>
        <begin position="97"/>
        <end position="109"/>
    </location>
</feature>
<feature type="compositionally biased region" description="Basic and acidic residues" evidence="1">
    <location>
        <begin position="14"/>
        <end position="31"/>
    </location>
</feature>
<keyword evidence="3" id="KW-1185">Reference proteome</keyword>
<evidence type="ECO:0000313" key="2">
    <source>
        <dbReference type="EMBL" id="KAL2653068.1"/>
    </source>
</evidence>
<feature type="compositionally biased region" description="Basic and acidic residues" evidence="1">
    <location>
        <begin position="82"/>
        <end position="91"/>
    </location>
</feature>
<dbReference type="Proteomes" id="UP001605036">
    <property type="component" value="Unassembled WGS sequence"/>
</dbReference>
<evidence type="ECO:0000256" key="1">
    <source>
        <dbReference type="SAM" id="MobiDB-lite"/>
    </source>
</evidence>
<sequence>MQEKRRRQGARAFAYERADRAPRNHPDDYRRVRVTMPLAAIGTSRKPLKKSPYCHPAKKEEEEGPGRSVGPGGGSSAQQPAERQRNRRQETIEEDRPDIGPRYTDEEIRRRHPELFV</sequence>
<protein>
    <submittedName>
        <fullName evidence="2">Uncharacterized protein</fullName>
    </submittedName>
</protein>
<proteinExistence type="predicted"/>
<dbReference type="EMBL" id="JBHFFA010000001">
    <property type="protein sequence ID" value="KAL2653068.1"/>
    <property type="molecule type" value="Genomic_DNA"/>
</dbReference>
<comment type="caution">
    <text evidence="2">The sequence shown here is derived from an EMBL/GenBank/DDBJ whole genome shotgun (WGS) entry which is preliminary data.</text>
</comment>
<gene>
    <name evidence="2" type="ORF">R1flu_021196</name>
</gene>
<accession>A0ABD1ZNQ0</accession>
<name>A0ABD1ZNQ0_9MARC</name>
<organism evidence="2 3">
    <name type="scientific">Riccia fluitans</name>
    <dbReference type="NCBI Taxonomy" id="41844"/>
    <lineage>
        <taxon>Eukaryota</taxon>
        <taxon>Viridiplantae</taxon>
        <taxon>Streptophyta</taxon>
        <taxon>Embryophyta</taxon>
        <taxon>Marchantiophyta</taxon>
        <taxon>Marchantiopsida</taxon>
        <taxon>Marchantiidae</taxon>
        <taxon>Marchantiales</taxon>
        <taxon>Ricciaceae</taxon>
        <taxon>Riccia</taxon>
    </lineage>
</organism>